<feature type="active site" description="Proton acceptor" evidence="8">
    <location>
        <position position="65"/>
    </location>
</feature>
<gene>
    <name evidence="8" type="primary">aroE</name>
    <name evidence="12" type="ORF">BDD16_001208</name>
</gene>
<dbReference type="InterPro" id="IPR036291">
    <property type="entry name" value="NAD(P)-bd_dom_sf"/>
</dbReference>
<feature type="binding site" evidence="8">
    <location>
        <begin position="126"/>
        <end position="130"/>
    </location>
    <ligand>
        <name>NADP(+)</name>
        <dbReference type="ChEBI" id="CHEBI:58349"/>
    </ligand>
</feature>
<evidence type="ECO:0000256" key="6">
    <source>
        <dbReference type="ARBA" id="ARBA00023141"/>
    </source>
</evidence>
<evidence type="ECO:0000256" key="3">
    <source>
        <dbReference type="ARBA" id="ARBA00022605"/>
    </source>
</evidence>
<dbReference type="GO" id="GO:0009423">
    <property type="term" value="P:chorismate biosynthetic process"/>
    <property type="evidence" value="ECO:0007669"/>
    <property type="project" value="UniProtKB-UniRule"/>
</dbReference>
<feature type="binding site" evidence="8">
    <location>
        <begin position="14"/>
        <end position="16"/>
    </location>
    <ligand>
        <name>shikimate</name>
        <dbReference type="ChEBI" id="CHEBI:36208"/>
    </ligand>
</feature>
<protein>
    <recommendedName>
        <fullName evidence="2 8">Shikimate dehydrogenase (NADP(+))</fullName>
        <shortName evidence="8">SDH</shortName>
        <ecNumber evidence="2 8">1.1.1.25</ecNumber>
    </recommendedName>
</protein>
<comment type="similarity">
    <text evidence="8">Belongs to the shikimate dehydrogenase family.</text>
</comment>
<evidence type="ECO:0000256" key="1">
    <source>
        <dbReference type="ARBA" id="ARBA00004871"/>
    </source>
</evidence>
<comment type="caution">
    <text evidence="8">Lacks conserved residue(s) required for the propagation of feature annotation.</text>
</comment>
<feature type="binding site" evidence="8">
    <location>
        <position position="61"/>
    </location>
    <ligand>
        <name>shikimate</name>
        <dbReference type="ChEBI" id="CHEBI:36208"/>
    </ligand>
</feature>
<keyword evidence="5 8" id="KW-0560">Oxidoreductase</keyword>
<reference evidence="12 13" key="1">
    <citation type="submission" date="2020-07" db="EMBL/GenBank/DDBJ databases">
        <title>Genomic Encyclopedia of Archaeal and Bacterial Type Strains, Phase II (KMG-II): from individual species to whole genera.</title>
        <authorList>
            <person name="Goeker M."/>
        </authorList>
    </citation>
    <scope>NUCLEOTIDE SEQUENCE [LARGE SCALE GENOMIC DNA]</scope>
    <source>
        <strain evidence="12 13">DSM 21226</strain>
    </source>
</reference>
<feature type="binding site" evidence="8">
    <location>
        <position position="86"/>
    </location>
    <ligand>
        <name>shikimate</name>
        <dbReference type="ChEBI" id="CHEBI:36208"/>
    </ligand>
</feature>
<dbReference type="PANTHER" id="PTHR21089">
    <property type="entry name" value="SHIKIMATE DEHYDROGENASE"/>
    <property type="match status" value="1"/>
</dbReference>
<feature type="binding site" evidence="8">
    <location>
        <position position="101"/>
    </location>
    <ligand>
        <name>shikimate</name>
        <dbReference type="ChEBI" id="CHEBI:36208"/>
    </ligand>
</feature>
<keyword evidence="4 8" id="KW-0521">NADP</keyword>
<sequence length="278" mass="28924">MDRYAVIGHPVEHSRSPDIQARFAAQTGQSIDYTRLRSPLDGFTATVRQFAADGAHGCNVTVPFKFEAWQLAPRRTPRAQRAEAANTLRFDADGWWCDNTDGIGLVRDITVNAGVALAGRRVLLIGAGGAAAGVLGPLIEAGPSALVVANRTAEKAQALVDRHADLARDHGVALSAAPLDAPGTAFDIVINGTASSLSGAGVPVPASVLQADGLAVDMMYGAGARAFLDWAAQHGATGRDGLGMLVEQAAEAFFAWRGVRPDTAPVLAALRAQVDGVR</sequence>
<dbReference type="InterPro" id="IPR006151">
    <property type="entry name" value="Shikm_DH/Glu-tRNA_Rdtase"/>
</dbReference>
<evidence type="ECO:0000259" key="11">
    <source>
        <dbReference type="Pfam" id="PF18317"/>
    </source>
</evidence>
<feature type="binding site" evidence="8">
    <location>
        <position position="218"/>
    </location>
    <ligand>
        <name>NADP(+)</name>
        <dbReference type="ChEBI" id="CHEBI:58349"/>
    </ligand>
</feature>
<evidence type="ECO:0000256" key="8">
    <source>
        <dbReference type="HAMAP-Rule" id="MF_00222"/>
    </source>
</evidence>
<dbReference type="Pfam" id="PF18317">
    <property type="entry name" value="SDH_C"/>
    <property type="match status" value="1"/>
</dbReference>
<dbReference type="CDD" id="cd01065">
    <property type="entry name" value="NAD_bind_Shikimate_DH"/>
    <property type="match status" value="1"/>
</dbReference>
<dbReference type="GO" id="GO:0050661">
    <property type="term" value="F:NADP binding"/>
    <property type="evidence" value="ECO:0007669"/>
    <property type="project" value="InterPro"/>
</dbReference>
<dbReference type="HAMAP" id="MF_00222">
    <property type="entry name" value="Shikimate_DH_AroE"/>
    <property type="match status" value="1"/>
</dbReference>
<dbReference type="GO" id="GO:0019632">
    <property type="term" value="P:shikimate metabolic process"/>
    <property type="evidence" value="ECO:0007669"/>
    <property type="project" value="InterPro"/>
</dbReference>
<dbReference type="Gene3D" id="3.40.50.10860">
    <property type="entry name" value="Leucine Dehydrogenase, chain A, domain 1"/>
    <property type="match status" value="1"/>
</dbReference>
<evidence type="ECO:0000256" key="4">
    <source>
        <dbReference type="ARBA" id="ARBA00022857"/>
    </source>
</evidence>
<dbReference type="EMBL" id="JACCFH010000001">
    <property type="protein sequence ID" value="NYG32222.1"/>
    <property type="molecule type" value="Genomic_DNA"/>
</dbReference>
<keyword evidence="13" id="KW-1185">Reference proteome</keyword>
<dbReference type="PANTHER" id="PTHR21089:SF1">
    <property type="entry name" value="BIFUNCTIONAL 3-DEHYDROQUINATE DEHYDRATASE_SHIKIMATE DEHYDROGENASE, CHLOROPLASTIC"/>
    <property type="match status" value="1"/>
</dbReference>
<feature type="domain" description="SDH C-terminal" evidence="11">
    <location>
        <begin position="241"/>
        <end position="271"/>
    </location>
</feature>
<dbReference type="InterPro" id="IPR011342">
    <property type="entry name" value="Shikimate_DH"/>
</dbReference>
<keyword evidence="3 8" id="KW-0028">Amino-acid biosynthesis</keyword>
<dbReference type="AlphaFoldDB" id="A0A7Y9QZM4"/>
<dbReference type="SUPFAM" id="SSF53223">
    <property type="entry name" value="Aminoacid dehydrogenase-like, N-terminal domain"/>
    <property type="match status" value="1"/>
</dbReference>
<dbReference type="InterPro" id="IPR046346">
    <property type="entry name" value="Aminoacid_DH-like_N_sf"/>
</dbReference>
<feature type="domain" description="Quinate/shikimate 5-dehydrogenase/glutamyl-tRNA reductase" evidence="9">
    <location>
        <begin position="116"/>
        <end position="196"/>
    </location>
</feature>
<name>A0A7Y9QZM4_9BURK</name>
<comment type="pathway">
    <text evidence="1 8">Metabolic intermediate biosynthesis; chorismate biosynthesis; chorismate from D-erythrose 4-phosphate and phosphoenolpyruvate: step 4/7.</text>
</comment>
<dbReference type="Proteomes" id="UP000518288">
    <property type="component" value="Unassembled WGS sequence"/>
</dbReference>
<dbReference type="EC" id="1.1.1.25" evidence="2 8"/>
<feature type="binding site" evidence="8">
    <location>
        <position position="248"/>
    </location>
    <ligand>
        <name>shikimate</name>
        <dbReference type="ChEBI" id="CHEBI:36208"/>
    </ligand>
</feature>
<dbReference type="Pfam" id="PF08501">
    <property type="entry name" value="Shikimate_dh_N"/>
    <property type="match status" value="1"/>
</dbReference>
<dbReference type="InterPro" id="IPR013708">
    <property type="entry name" value="Shikimate_DH-bd_N"/>
</dbReference>
<evidence type="ECO:0000313" key="12">
    <source>
        <dbReference type="EMBL" id="NYG32222.1"/>
    </source>
</evidence>
<evidence type="ECO:0000259" key="9">
    <source>
        <dbReference type="Pfam" id="PF01488"/>
    </source>
</evidence>
<comment type="subunit">
    <text evidence="8">Homodimer.</text>
</comment>
<comment type="function">
    <text evidence="8">Involved in the biosynthesis of the chorismate, which leads to the biosynthesis of aromatic amino acids. Catalyzes the reversible NADPH linked reduction of 3-dehydroshikimate (DHSA) to yield shikimate (SA).</text>
</comment>
<feature type="binding site" evidence="8">
    <location>
        <begin position="150"/>
        <end position="155"/>
    </location>
    <ligand>
        <name>NADP(+)</name>
        <dbReference type="ChEBI" id="CHEBI:58349"/>
    </ligand>
</feature>
<comment type="catalytic activity">
    <reaction evidence="7 8">
        <text>shikimate + NADP(+) = 3-dehydroshikimate + NADPH + H(+)</text>
        <dbReference type="Rhea" id="RHEA:17737"/>
        <dbReference type="ChEBI" id="CHEBI:15378"/>
        <dbReference type="ChEBI" id="CHEBI:16630"/>
        <dbReference type="ChEBI" id="CHEBI:36208"/>
        <dbReference type="ChEBI" id="CHEBI:57783"/>
        <dbReference type="ChEBI" id="CHEBI:58349"/>
        <dbReference type="EC" id="1.1.1.25"/>
    </reaction>
</comment>
<dbReference type="NCBIfam" id="TIGR00507">
    <property type="entry name" value="aroE"/>
    <property type="match status" value="1"/>
</dbReference>
<keyword evidence="6 8" id="KW-0057">Aromatic amino acid biosynthesis</keyword>
<dbReference type="RefSeq" id="WP_179633136.1">
    <property type="nucleotide sequence ID" value="NZ_JACCFH010000001.1"/>
</dbReference>
<dbReference type="InterPro" id="IPR022893">
    <property type="entry name" value="Shikimate_DH_fam"/>
</dbReference>
<dbReference type="Pfam" id="PF01488">
    <property type="entry name" value="Shikimate_DH"/>
    <property type="match status" value="1"/>
</dbReference>
<dbReference type="GO" id="GO:0004764">
    <property type="term" value="F:shikimate 3-dehydrogenase (NADP+) activity"/>
    <property type="evidence" value="ECO:0007669"/>
    <property type="project" value="UniProtKB-UniRule"/>
</dbReference>
<dbReference type="GO" id="GO:0005829">
    <property type="term" value="C:cytosol"/>
    <property type="evidence" value="ECO:0007669"/>
    <property type="project" value="TreeGrafter"/>
</dbReference>
<accession>A0A7Y9QZM4</accession>
<feature type="binding site" evidence="8">
    <location>
        <position position="241"/>
    </location>
    <ligand>
        <name>NADP(+)</name>
        <dbReference type="ChEBI" id="CHEBI:58349"/>
    </ligand>
</feature>
<evidence type="ECO:0000256" key="2">
    <source>
        <dbReference type="ARBA" id="ARBA00012962"/>
    </source>
</evidence>
<proteinExistence type="inferred from homology"/>
<organism evidence="12 13">
    <name type="scientific">Sphaerotilus montanus</name>
    <dbReference type="NCBI Taxonomy" id="522889"/>
    <lineage>
        <taxon>Bacteria</taxon>
        <taxon>Pseudomonadati</taxon>
        <taxon>Pseudomonadota</taxon>
        <taxon>Betaproteobacteria</taxon>
        <taxon>Burkholderiales</taxon>
        <taxon>Sphaerotilaceae</taxon>
        <taxon>Sphaerotilus</taxon>
    </lineage>
</organism>
<evidence type="ECO:0000256" key="7">
    <source>
        <dbReference type="ARBA" id="ARBA00049442"/>
    </source>
</evidence>
<dbReference type="InterPro" id="IPR041121">
    <property type="entry name" value="SDH_C"/>
</dbReference>
<comment type="caution">
    <text evidence="12">The sequence shown here is derived from an EMBL/GenBank/DDBJ whole genome shotgun (WGS) entry which is preliminary data.</text>
</comment>
<dbReference type="Gene3D" id="3.40.50.720">
    <property type="entry name" value="NAD(P)-binding Rossmann-like Domain"/>
    <property type="match status" value="1"/>
</dbReference>
<evidence type="ECO:0000259" key="10">
    <source>
        <dbReference type="Pfam" id="PF08501"/>
    </source>
</evidence>
<dbReference type="FunFam" id="3.40.50.10860:FF:000006">
    <property type="entry name" value="Shikimate dehydrogenase (NADP(+))"/>
    <property type="match status" value="1"/>
</dbReference>
<feature type="binding site" evidence="8">
    <location>
        <position position="220"/>
    </location>
    <ligand>
        <name>shikimate</name>
        <dbReference type="ChEBI" id="CHEBI:36208"/>
    </ligand>
</feature>
<dbReference type="SUPFAM" id="SSF51735">
    <property type="entry name" value="NAD(P)-binding Rossmann-fold domains"/>
    <property type="match status" value="1"/>
</dbReference>
<dbReference type="NCBIfam" id="NF001310">
    <property type="entry name" value="PRK00258.1-2"/>
    <property type="match status" value="1"/>
</dbReference>
<evidence type="ECO:0000313" key="13">
    <source>
        <dbReference type="Proteomes" id="UP000518288"/>
    </source>
</evidence>
<dbReference type="UniPathway" id="UPA00053">
    <property type="reaction ID" value="UER00087"/>
</dbReference>
<evidence type="ECO:0000256" key="5">
    <source>
        <dbReference type="ARBA" id="ARBA00023002"/>
    </source>
</evidence>
<dbReference type="GO" id="GO:0009073">
    <property type="term" value="P:aromatic amino acid family biosynthetic process"/>
    <property type="evidence" value="ECO:0007669"/>
    <property type="project" value="UniProtKB-KW"/>
</dbReference>
<feature type="domain" description="Shikimate dehydrogenase substrate binding N-terminal" evidence="10">
    <location>
        <begin position="6"/>
        <end position="88"/>
    </location>
</feature>
<dbReference type="GO" id="GO:0008652">
    <property type="term" value="P:amino acid biosynthetic process"/>
    <property type="evidence" value="ECO:0007669"/>
    <property type="project" value="UniProtKB-KW"/>
</dbReference>